<evidence type="ECO:0000313" key="1">
    <source>
        <dbReference type="EMBL" id="VYT17475.1"/>
    </source>
</evidence>
<proteinExistence type="predicted"/>
<gene>
    <name evidence="1" type="ORF">AULFYP135_01954</name>
</gene>
<dbReference type="AlphaFoldDB" id="A0A6N2UG17"/>
<organism evidence="1">
    <name type="scientific">uncultured Anaerotruncus sp</name>
    <dbReference type="NCBI Taxonomy" id="905011"/>
    <lineage>
        <taxon>Bacteria</taxon>
        <taxon>Bacillati</taxon>
        <taxon>Bacillota</taxon>
        <taxon>Clostridia</taxon>
        <taxon>Eubacteriales</taxon>
        <taxon>Oscillospiraceae</taxon>
        <taxon>Anaerotruncus</taxon>
        <taxon>environmental samples</taxon>
    </lineage>
</organism>
<accession>A0A6N2UG17</accession>
<reference evidence="1" key="1">
    <citation type="submission" date="2019-11" db="EMBL/GenBank/DDBJ databases">
        <authorList>
            <person name="Feng L."/>
        </authorList>
    </citation>
    <scope>NUCLEOTIDE SEQUENCE</scope>
    <source>
        <strain evidence="1">AundefinedLFYP135</strain>
    </source>
</reference>
<protein>
    <submittedName>
        <fullName evidence="1">Uncharacterized protein</fullName>
    </submittedName>
</protein>
<name>A0A6N2UG17_9FIRM</name>
<sequence>MKERLNIVENQTEEIPAIPIERGEEFYQAAKELSEFIHSLPLSVEDNDRLIGMMVDQVLSAEWNAFSKGLRMGVDLAKWKGSPEQGNSPLPPS</sequence>
<dbReference type="EMBL" id="CACRSL010000003">
    <property type="protein sequence ID" value="VYT17475.1"/>
    <property type="molecule type" value="Genomic_DNA"/>
</dbReference>